<gene>
    <name evidence="7" type="primary">rpmE</name>
    <name evidence="8" type="ORF">UR21_C0009G0031</name>
</gene>
<feature type="binding site" evidence="7">
    <location>
        <position position="19"/>
    </location>
    <ligand>
        <name>Zn(2+)</name>
        <dbReference type="ChEBI" id="CHEBI:29105"/>
    </ligand>
</feature>
<dbReference type="PRINTS" id="PR01249">
    <property type="entry name" value="RIBOSOMALL31"/>
</dbReference>
<comment type="subunit">
    <text evidence="7">Part of the 50S ribosomal subunit.</text>
</comment>
<dbReference type="Proteomes" id="UP000034803">
    <property type="component" value="Unassembled WGS sequence"/>
</dbReference>
<keyword evidence="7" id="KW-0479">Metal-binding</keyword>
<dbReference type="Gene3D" id="4.10.830.30">
    <property type="entry name" value="Ribosomal protein L31"/>
    <property type="match status" value="1"/>
</dbReference>
<evidence type="ECO:0000256" key="6">
    <source>
        <dbReference type="ARBA" id="ARBA00035687"/>
    </source>
</evidence>
<dbReference type="SUPFAM" id="SSF143800">
    <property type="entry name" value="L28p-like"/>
    <property type="match status" value="1"/>
</dbReference>
<keyword evidence="4 7" id="KW-0689">Ribosomal protein</keyword>
<sequence length="105" mass="11949">MKANIHPKWFKEAKVTCACGNTFVVGATLPEINVEVCSVCHPFYTGQMKYLDAAGRVEAFKTKLSHVAKNVVSKTEKRRIKKEKKIKEEMSRPENLEVLRAKKVK</sequence>
<dbReference type="InterPro" id="IPR042105">
    <property type="entry name" value="Ribosomal_bL31_sf"/>
</dbReference>
<dbReference type="AlphaFoldDB" id="A0A0G0AY13"/>
<keyword evidence="2 7" id="KW-0699">rRNA-binding</keyword>
<evidence type="ECO:0000256" key="7">
    <source>
        <dbReference type="HAMAP-Rule" id="MF_00501"/>
    </source>
</evidence>
<dbReference type="Pfam" id="PF01197">
    <property type="entry name" value="Ribosomal_L31"/>
    <property type="match status" value="1"/>
</dbReference>
<dbReference type="GO" id="GO:0003735">
    <property type="term" value="F:structural constituent of ribosome"/>
    <property type="evidence" value="ECO:0007669"/>
    <property type="project" value="InterPro"/>
</dbReference>
<dbReference type="PANTHER" id="PTHR33280">
    <property type="entry name" value="50S RIBOSOMAL PROTEIN L31, CHLOROPLASTIC"/>
    <property type="match status" value="1"/>
</dbReference>
<dbReference type="HAMAP" id="MF_00501">
    <property type="entry name" value="Ribosomal_bL31_1"/>
    <property type="match status" value="1"/>
</dbReference>
<dbReference type="GO" id="GO:0046872">
    <property type="term" value="F:metal ion binding"/>
    <property type="evidence" value="ECO:0007669"/>
    <property type="project" value="UniProtKB-KW"/>
</dbReference>
<feature type="binding site" evidence="7">
    <location>
        <position position="37"/>
    </location>
    <ligand>
        <name>Zn(2+)</name>
        <dbReference type="ChEBI" id="CHEBI:29105"/>
    </ligand>
</feature>
<name>A0A0G0AY13_9BACT</name>
<comment type="cofactor">
    <cofactor evidence="7">
        <name>Zn(2+)</name>
        <dbReference type="ChEBI" id="CHEBI:29105"/>
    </cofactor>
    <text evidence="7">Binds 1 zinc ion per subunit.</text>
</comment>
<evidence type="ECO:0000256" key="1">
    <source>
        <dbReference type="ARBA" id="ARBA00009296"/>
    </source>
</evidence>
<accession>A0A0G0AY13</accession>
<protein>
    <recommendedName>
        <fullName evidence="6 7">Large ribosomal subunit protein bL31</fullName>
    </recommendedName>
</protein>
<dbReference type="EMBL" id="LBOI01000009">
    <property type="protein sequence ID" value="KKP31450.1"/>
    <property type="molecule type" value="Genomic_DNA"/>
</dbReference>
<organism evidence="8 9">
    <name type="scientific">Candidatus Woesebacteria bacterium GW2011_GWC2_31_9</name>
    <dbReference type="NCBI Taxonomy" id="1618586"/>
    <lineage>
        <taxon>Bacteria</taxon>
        <taxon>Candidatus Woeseibacteriota</taxon>
    </lineage>
</organism>
<dbReference type="GO" id="GO:0019843">
    <property type="term" value="F:rRNA binding"/>
    <property type="evidence" value="ECO:0007669"/>
    <property type="project" value="UniProtKB-KW"/>
</dbReference>
<dbReference type="PATRIC" id="fig|1618586.3.peg.535"/>
<dbReference type="InterPro" id="IPR027491">
    <property type="entry name" value="Ribosomal_bL31_A"/>
</dbReference>
<reference evidence="8 9" key="1">
    <citation type="journal article" date="2015" name="Nature">
        <title>rRNA introns, odd ribosomes, and small enigmatic genomes across a large radiation of phyla.</title>
        <authorList>
            <person name="Brown C.T."/>
            <person name="Hug L.A."/>
            <person name="Thomas B.C."/>
            <person name="Sharon I."/>
            <person name="Castelle C.J."/>
            <person name="Singh A."/>
            <person name="Wilkins M.J."/>
            <person name="Williams K.H."/>
            <person name="Banfield J.F."/>
        </authorList>
    </citation>
    <scope>NUCLEOTIDE SEQUENCE [LARGE SCALE GENOMIC DNA]</scope>
</reference>
<evidence type="ECO:0000256" key="3">
    <source>
        <dbReference type="ARBA" id="ARBA00022884"/>
    </source>
</evidence>
<evidence type="ECO:0000256" key="4">
    <source>
        <dbReference type="ARBA" id="ARBA00022980"/>
    </source>
</evidence>
<evidence type="ECO:0000313" key="9">
    <source>
        <dbReference type="Proteomes" id="UP000034803"/>
    </source>
</evidence>
<dbReference type="GO" id="GO:0006412">
    <property type="term" value="P:translation"/>
    <property type="evidence" value="ECO:0007669"/>
    <property type="project" value="UniProtKB-UniRule"/>
</dbReference>
<dbReference type="PANTHER" id="PTHR33280:SF1">
    <property type="entry name" value="LARGE RIBOSOMAL SUBUNIT PROTEIN BL31C"/>
    <property type="match status" value="1"/>
</dbReference>
<dbReference type="InterPro" id="IPR034704">
    <property type="entry name" value="Ribosomal_bL28/bL31-like_sf"/>
</dbReference>
<feature type="binding site" evidence="7">
    <location>
        <position position="40"/>
    </location>
    <ligand>
        <name>Zn(2+)</name>
        <dbReference type="ChEBI" id="CHEBI:29105"/>
    </ligand>
</feature>
<dbReference type="PROSITE" id="PS01143">
    <property type="entry name" value="RIBOSOMAL_L31"/>
    <property type="match status" value="1"/>
</dbReference>
<keyword evidence="7" id="KW-0862">Zinc</keyword>
<proteinExistence type="inferred from homology"/>
<evidence type="ECO:0000313" key="8">
    <source>
        <dbReference type="EMBL" id="KKP31450.1"/>
    </source>
</evidence>
<evidence type="ECO:0000256" key="5">
    <source>
        <dbReference type="ARBA" id="ARBA00023274"/>
    </source>
</evidence>
<dbReference type="GO" id="GO:0005840">
    <property type="term" value="C:ribosome"/>
    <property type="evidence" value="ECO:0007669"/>
    <property type="project" value="UniProtKB-KW"/>
</dbReference>
<comment type="caution">
    <text evidence="8">The sequence shown here is derived from an EMBL/GenBank/DDBJ whole genome shotgun (WGS) entry which is preliminary data.</text>
</comment>
<dbReference type="NCBIfam" id="TIGR00105">
    <property type="entry name" value="L31"/>
    <property type="match status" value="1"/>
</dbReference>
<dbReference type="NCBIfam" id="NF000612">
    <property type="entry name" value="PRK00019.1"/>
    <property type="match status" value="1"/>
</dbReference>
<comment type="similarity">
    <text evidence="1 7">Belongs to the bacterial ribosomal protein bL31 family. Type A subfamily.</text>
</comment>
<comment type="function">
    <text evidence="7">Binds the 23S rRNA.</text>
</comment>
<dbReference type="GO" id="GO:1990904">
    <property type="term" value="C:ribonucleoprotein complex"/>
    <property type="evidence" value="ECO:0007669"/>
    <property type="project" value="UniProtKB-KW"/>
</dbReference>
<feature type="binding site" evidence="7">
    <location>
        <position position="17"/>
    </location>
    <ligand>
        <name>Zn(2+)</name>
        <dbReference type="ChEBI" id="CHEBI:29105"/>
    </ligand>
</feature>
<evidence type="ECO:0000256" key="2">
    <source>
        <dbReference type="ARBA" id="ARBA00022730"/>
    </source>
</evidence>
<dbReference type="InterPro" id="IPR002150">
    <property type="entry name" value="Ribosomal_bL31"/>
</dbReference>
<keyword evidence="3 7" id="KW-0694">RNA-binding</keyword>
<keyword evidence="5 7" id="KW-0687">Ribonucleoprotein</keyword>